<dbReference type="RefSeq" id="WP_051396089.1">
    <property type="nucleotide sequence ID" value="NZ_AZOD01000006.1"/>
</dbReference>
<evidence type="ECO:0000256" key="4">
    <source>
        <dbReference type="SAM" id="MobiDB-lite"/>
    </source>
</evidence>
<dbReference type="GO" id="GO:0006508">
    <property type="term" value="P:proteolysis"/>
    <property type="evidence" value="ECO:0007669"/>
    <property type="project" value="UniProtKB-KW"/>
</dbReference>
<comment type="function">
    <text evidence="3">HflC and HflK could encode or regulate a protease.</text>
</comment>
<gene>
    <name evidence="6" type="primary">hflK</name>
    <name evidence="6" type="ORF">WMO13_01290</name>
</gene>
<feature type="compositionally biased region" description="Low complexity" evidence="4">
    <location>
        <begin position="34"/>
        <end position="52"/>
    </location>
</feature>
<dbReference type="Proteomes" id="UP001449178">
    <property type="component" value="Chromosome"/>
</dbReference>
<feature type="compositionally biased region" description="Low complexity" evidence="4">
    <location>
        <begin position="421"/>
        <end position="435"/>
    </location>
</feature>
<dbReference type="Gene3D" id="3.30.479.30">
    <property type="entry name" value="Band 7 domain"/>
    <property type="match status" value="1"/>
</dbReference>
<dbReference type="InterPro" id="IPR010201">
    <property type="entry name" value="HflK"/>
</dbReference>
<keyword evidence="6" id="KW-0378">Hydrolase</keyword>
<evidence type="ECO:0000256" key="3">
    <source>
        <dbReference type="RuleBase" id="RU364113"/>
    </source>
</evidence>
<sequence>MKENNLEMAWEAPKDGQNQSGGNQSNPQKPQGQNDHNGSNNPNEPNNRNNQNGSAPDLDEIFKKLGGAFRGRGGQGHSSGIGKYIAIGGAVLLCGWLATGFYTIDAGQKGVELLLGQYHATKDPGLRWRFPSPIGEHRIIDIQRRFSQKIGSTAKGNRKASMLTKDENLVDVNVEVQYQINNDDPAQYWFASVDPDKTLKEVVDSATRERVGQTSLDDILTDGREQLMQEVKELAQSILDNYAIGLVITNVNLEDAQAPAAVQDAFSDAIRAREDEQSRINQAEAYQSKVHAEARGEAERILREAEAYRESKMAQARGEAERFNRLYTAYRNAPDVTRERLYLENMETVLQNSNKLYMGSESGNNLMMLPLDKMINGNNNNTSNSHSRTNSGSHNMDVTPINSGVQMSSTPAKTTKAELNSSQKSTTTTPSTTTSDDSRSRARLTR</sequence>
<keyword evidence="7" id="KW-1185">Reference proteome</keyword>
<reference evidence="6 7" key="1">
    <citation type="submission" date="2024-03" db="EMBL/GenBank/DDBJ databases">
        <title>Complete Genome Sequence and Annotation of Ignatzschineria larvae DSM 13226.</title>
        <authorList>
            <person name="Cantrell E."/>
            <person name="Burcham Z.M."/>
        </authorList>
    </citation>
    <scope>NUCLEOTIDE SEQUENCE [LARGE SCALE GENOMIC DNA]</scope>
    <source>
        <strain evidence="6 7">DSM 13226</strain>
    </source>
</reference>
<name>A0ABZ3C093_9GAMM</name>
<proteinExistence type="inferred from homology"/>
<dbReference type="SUPFAM" id="SSF117892">
    <property type="entry name" value="Band 7/SPFH domain"/>
    <property type="match status" value="1"/>
</dbReference>
<dbReference type="SMART" id="SM00244">
    <property type="entry name" value="PHB"/>
    <property type="match status" value="1"/>
</dbReference>
<evidence type="ECO:0000256" key="2">
    <source>
        <dbReference type="ARBA" id="ARBA00006971"/>
    </source>
</evidence>
<keyword evidence="6" id="KW-0645">Protease</keyword>
<comment type="subcellular location">
    <subcellularLocation>
        <location evidence="1">Membrane</location>
        <topology evidence="1">Single-pass membrane protein</topology>
    </subcellularLocation>
</comment>
<evidence type="ECO:0000313" key="7">
    <source>
        <dbReference type="Proteomes" id="UP001449178"/>
    </source>
</evidence>
<dbReference type="Pfam" id="PF01145">
    <property type="entry name" value="Band_7"/>
    <property type="match status" value="1"/>
</dbReference>
<comment type="subunit">
    <text evidence="3">HflC and HflK may interact to form a multimeric complex.</text>
</comment>
<dbReference type="NCBIfam" id="TIGR01933">
    <property type="entry name" value="hflK"/>
    <property type="match status" value="1"/>
</dbReference>
<dbReference type="GO" id="GO:0008233">
    <property type="term" value="F:peptidase activity"/>
    <property type="evidence" value="ECO:0007669"/>
    <property type="project" value="UniProtKB-KW"/>
</dbReference>
<dbReference type="PANTHER" id="PTHR42911:SF1">
    <property type="entry name" value="MODULATOR OF FTSH PROTEASE HFLC"/>
    <property type="match status" value="1"/>
</dbReference>
<protein>
    <recommendedName>
        <fullName evidence="3">Protein HflK</fullName>
    </recommendedName>
</protein>
<feature type="compositionally biased region" description="Polar residues" evidence="4">
    <location>
        <begin position="400"/>
        <end position="420"/>
    </location>
</feature>
<comment type="similarity">
    <text evidence="2 3">Belongs to the band 7/mec-2 family. HflK subfamily.</text>
</comment>
<feature type="domain" description="Band 7" evidence="5">
    <location>
        <begin position="99"/>
        <end position="270"/>
    </location>
</feature>
<evidence type="ECO:0000313" key="6">
    <source>
        <dbReference type="EMBL" id="WZW88047.1"/>
    </source>
</evidence>
<feature type="compositionally biased region" description="Low complexity" evidence="4">
    <location>
        <begin position="16"/>
        <end position="26"/>
    </location>
</feature>
<dbReference type="InterPro" id="IPR036013">
    <property type="entry name" value="Band_7/SPFH_dom_sf"/>
</dbReference>
<feature type="region of interest" description="Disordered" evidence="4">
    <location>
        <begin position="372"/>
        <end position="446"/>
    </location>
</feature>
<evidence type="ECO:0000256" key="1">
    <source>
        <dbReference type="ARBA" id="ARBA00004167"/>
    </source>
</evidence>
<dbReference type="InterPro" id="IPR001107">
    <property type="entry name" value="Band_7"/>
</dbReference>
<feature type="compositionally biased region" description="Low complexity" evidence="4">
    <location>
        <begin position="376"/>
        <end position="395"/>
    </location>
</feature>
<dbReference type="CDD" id="cd03404">
    <property type="entry name" value="SPFH_HflK"/>
    <property type="match status" value="1"/>
</dbReference>
<dbReference type="EMBL" id="CP150637">
    <property type="protein sequence ID" value="WZW88047.1"/>
    <property type="molecule type" value="Genomic_DNA"/>
</dbReference>
<accession>A0ABZ3C093</accession>
<evidence type="ECO:0000259" key="5">
    <source>
        <dbReference type="SMART" id="SM00244"/>
    </source>
</evidence>
<feature type="region of interest" description="Disordered" evidence="4">
    <location>
        <begin position="1"/>
        <end position="58"/>
    </location>
</feature>
<dbReference type="PANTHER" id="PTHR42911">
    <property type="entry name" value="MODULATOR OF FTSH PROTEASE HFLC"/>
    <property type="match status" value="1"/>
</dbReference>
<organism evidence="6 7">
    <name type="scientific">Ignatzschineria larvae DSM 13226</name>
    <dbReference type="NCBI Taxonomy" id="1111732"/>
    <lineage>
        <taxon>Bacteria</taxon>
        <taxon>Pseudomonadati</taxon>
        <taxon>Pseudomonadota</taxon>
        <taxon>Gammaproteobacteria</taxon>
        <taxon>Cardiobacteriales</taxon>
        <taxon>Ignatzschineriaceae</taxon>
        <taxon>Ignatzschineria</taxon>
    </lineage>
</organism>